<dbReference type="GO" id="GO:0006995">
    <property type="term" value="P:cellular response to nitrogen starvation"/>
    <property type="evidence" value="ECO:0007669"/>
    <property type="project" value="TreeGrafter"/>
</dbReference>
<dbReference type="EMBL" id="KL660638">
    <property type="protein sequence ID" value="KFA64973.1"/>
    <property type="molecule type" value="Genomic_DNA"/>
</dbReference>
<feature type="compositionally biased region" description="Low complexity" evidence="7">
    <location>
        <begin position="94"/>
        <end position="109"/>
    </location>
</feature>
<proteinExistence type="inferred from homology"/>
<gene>
    <name evidence="11" type="ORF">S40285_03849</name>
</gene>
<evidence type="ECO:0000259" key="10">
    <source>
        <dbReference type="Pfam" id="PF20638"/>
    </source>
</evidence>
<evidence type="ECO:0000256" key="3">
    <source>
        <dbReference type="ARBA" id="ARBA00022499"/>
    </source>
</evidence>
<evidence type="ECO:0000313" key="12">
    <source>
        <dbReference type="Proteomes" id="UP000028524"/>
    </source>
</evidence>
<keyword evidence="6" id="KW-0472">Membrane</keyword>
<keyword evidence="12" id="KW-1185">Reference proteome</keyword>
<dbReference type="GO" id="GO:0000422">
    <property type="term" value="P:autophagy of mitochondrion"/>
    <property type="evidence" value="ECO:0007669"/>
    <property type="project" value="TreeGrafter"/>
</dbReference>
<dbReference type="Pfam" id="PF20637">
    <property type="entry name" value="ATG5_HBR"/>
    <property type="match status" value="1"/>
</dbReference>
<dbReference type="InterPro" id="IPR042527">
    <property type="entry name" value="Atg5_UblA_dom_sf"/>
</dbReference>
<feature type="compositionally biased region" description="Basic and acidic residues" evidence="7">
    <location>
        <begin position="363"/>
        <end position="382"/>
    </location>
</feature>
<dbReference type="OrthoDB" id="272162at2759"/>
<evidence type="ECO:0000256" key="5">
    <source>
        <dbReference type="ARBA" id="ARBA00023006"/>
    </source>
</evidence>
<dbReference type="Gene3D" id="3.10.20.90">
    <property type="entry name" value="Phosphatidylinositol 3-kinase Catalytic Subunit, Chain A, domain 1"/>
    <property type="match status" value="1"/>
</dbReference>
<comment type="subcellular location">
    <subcellularLocation>
        <location evidence="1 6">Preautophagosomal structure membrane</location>
        <topology evidence="1 6">Peripheral membrane protein</topology>
    </subcellularLocation>
</comment>
<dbReference type="GO" id="GO:0034727">
    <property type="term" value="P:piecemeal microautophagy of the nucleus"/>
    <property type="evidence" value="ECO:0007669"/>
    <property type="project" value="TreeGrafter"/>
</dbReference>
<keyword evidence="6" id="KW-0813">Transport</keyword>
<feature type="compositionally biased region" description="Gly residues" evidence="7">
    <location>
        <begin position="174"/>
        <end position="189"/>
    </location>
</feature>
<reference evidence="11 12" key="1">
    <citation type="journal article" date="2014" name="BMC Genomics">
        <title>Comparative genome sequencing reveals chemotype-specific gene clusters in the toxigenic black mold Stachybotrys.</title>
        <authorList>
            <person name="Semeiks J."/>
            <person name="Borek D."/>
            <person name="Otwinowski Z."/>
            <person name="Grishin N.V."/>
        </authorList>
    </citation>
    <scope>NUCLEOTIDE SEQUENCE [LARGE SCALE GENOMIC DNA]</scope>
    <source>
        <strain evidence="11 12">IBT 40285</strain>
    </source>
</reference>
<feature type="compositionally biased region" description="Low complexity" evidence="7">
    <location>
        <begin position="24"/>
        <end position="38"/>
    </location>
</feature>
<feature type="compositionally biased region" description="Basic and acidic residues" evidence="7">
    <location>
        <begin position="147"/>
        <end position="157"/>
    </location>
</feature>
<dbReference type="GO" id="GO:0034274">
    <property type="term" value="C:Atg12-Atg5-Atg16 complex"/>
    <property type="evidence" value="ECO:0007669"/>
    <property type="project" value="TreeGrafter"/>
</dbReference>
<dbReference type="InterPro" id="IPR007239">
    <property type="entry name" value="Atg5"/>
</dbReference>
<feature type="compositionally biased region" description="Basic and acidic residues" evidence="7">
    <location>
        <begin position="260"/>
        <end position="270"/>
    </location>
</feature>
<dbReference type="OMA" id="WHARIPL"/>
<keyword evidence="4 6" id="KW-0832">Ubl conjugation</keyword>
<dbReference type="Pfam" id="PF04106">
    <property type="entry name" value="ATG5_UblB"/>
    <property type="match status" value="1"/>
</dbReference>
<dbReference type="GO" id="GO:0034045">
    <property type="term" value="C:phagophore assembly site membrane"/>
    <property type="evidence" value="ECO:0007669"/>
    <property type="project" value="UniProtKB-SubCell"/>
</dbReference>
<dbReference type="HOGENOM" id="CLU_396463_0_0_1"/>
<keyword evidence="3 6" id="KW-1017">Isopeptide bond</keyword>
<dbReference type="GO" id="GO:0005776">
    <property type="term" value="C:autophagosome"/>
    <property type="evidence" value="ECO:0007669"/>
    <property type="project" value="TreeGrafter"/>
</dbReference>
<feature type="compositionally biased region" description="Low complexity" evidence="7">
    <location>
        <begin position="160"/>
        <end position="173"/>
    </location>
</feature>
<feature type="region of interest" description="Disordered" evidence="7">
    <location>
        <begin position="1"/>
        <end position="422"/>
    </location>
</feature>
<protein>
    <recommendedName>
        <fullName evidence="6">Autophagy protein 5</fullName>
    </recommendedName>
</protein>
<name>A0A084QLY8_STAC4</name>
<evidence type="ECO:0000259" key="8">
    <source>
        <dbReference type="Pfam" id="PF04106"/>
    </source>
</evidence>
<dbReference type="AlphaFoldDB" id="A0A084QLY8"/>
<dbReference type="InterPro" id="IPR042526">
    <property type="entry name" value="Atg5_HR"/>
</dbReference>
<feature type="domain" description="Autophagy protein ATG5 UblB" evidence="8">
    <location>
        <begin position="598"/>
        <end position="693"/>
    </location>
</feature>
<dbReference type="InterPro" id="IPR048939">
    <property type="entry name" value="ATG5_UblA"/>
</dbReference>
<evidence type="ECO:0000256" key="6">
    <source>
        <dbReference type="RuleBase" id="RU361202"/>
    </source>
</evidence>
<dbReference type="InterPro" id="IPR048940">
    <property type="entry name" value="ATG5_HBR"/>
</dbReference>
<organism evidence="11 12">
    <name type="scientific">Stachybotrys chlorohalonatus (strain IBT 40285)</name>
    <dbReference type="NCBI Taxonomy" id="1283841"/>
    <lineage>
        <taxon>Eukaryota</taxon>
        <taxon>Fungi</taxon>
        <taxon>Dikarya</taxon>
        <taxon>Ascomycota</taxon>
        <taxon>Pezizomycotina</taxon>
        <taxon>Sordariomycetes</taxon>
        <taxon>Hypocreomycetidae</taxon>
        <taxon>Hypocreales</taxon>
        <taxon>Stachybotryaceae</taxon>
        <taxon>Stachybotrys</taxon>
    </lineage>
</organism>
<evidence type="ECO:0000259" key="9">
    <source>
        <dbReference type="Pfam" id="PF20637"/>
    </source>
</evidence>
<feature type="compositionally biased region" description="Basic and acidic residues" evidence="7">
    <location>
        <begin position="7"/>
        <end position="23"/>
    </location>
</feature>
<sequence length="695" mass="71799">MSSIVNKVKDAISHKSSSDHDASHTTNTTAPRGTSTTTSAHDGSYTTSDNYTHGGTQGPATRTDGPHGSNMANKADPRVDSDRDHSRNMGANPAGTATTGTTHGIHGTHGTTGTGLTGSHGTTGTGIGSTGHSANVGPHSSNLANKADPRVDSDLDGNRGLSSNTYGSSTTGTTGSGLTGSHGTTGIGSTGHSNTTAPHSSNIANKLDPRVDNTYGSTGTHGTTGTGLTGSHGTTGTTGYGSTGHSTNVGPHSSNMANKADPRVDSDLDGNRGLGGNTYGTTGVGTTSSTGTHSAGMSGIKGVVQPGTTGTHGTSGFTGSTGAHTGTHGSSGLTGSTGTHTGTHGTTGLSSNPGPAPNTAGPHKSDAMNKIDPRVDSDRDGSKTVGGDKTYSRPDGTTNQYRDPTDAAQTTNPPPSTSSSTNRITLTLQHPAPAVSPFHHAPAIMSASIPQALWHARIPLHIVHPSAPTTPFITSVPRFSYLALLLPRLSAFFNAPCSSFHFEDVQLRNLLVGLLVDLYQPSLPWRLTVNDGIGWDIADTFLNGVKEADFVRNGNANQIMKMSKEHTTQLWNAVIDNDYSTFSRINTRLLNAPTALKHVPIRIYIPSAPASEAMEEAGSFKVLQSLVTPTTTDRKPKQLGQALKSLMPQLFPSSRDPVLAKALLHGVAVPFEAPLEEIMKDAAYPDGWLCFVVAI</sequence>
<evidence type="ECO:0000256" key="4">
    <source>
        <dbReference type="ARBA" id="ARBA00022843"/>
    </source>
</evidence>
<feature type="compositionally biased region" description="Gly residues" evidence="7">
    <location>
        <begin position="110"/>
        <end position="129"/>
    </location>
</feature>
<dbReference type="PANTHER" id="PTHR13040">
    <property type="entry name" value="AUTOPHAGY PROTEIN 5"/>
    <property type="match status" value="1"/>
</dbReference>
<keyword evidence="5 6" id="KW-0072">Autophagy</keyword>
<dbReference type="PANTHER" id="PTHR13040:SF2">
    <property type="entry name" value="AUTOPHAGY PROTEIN 5"/>
    <property type="match status" value="1"/>
</dbReference>
<evidence type="ECO:0000256" key="2">
    <source>
        <dbReference type="ARBA" id="ARBA00006910"/>
    </source>
</evidence>
<dbReference type="GO" id="GO:0019776">
    <property type="term" value="F:Atg8-family ligase activity"/>
    <property type="evidence" value="ECO:0007669"/>
    <property type="project" value="TreeGrafter"/>
</dbReference>
<feature type="compositionally biased region" description="Basic and acidic residues" evidence="7">
    <location>
        <begin position="75"/>
        <end position="87"/>
    </location>
</feature>
<evidence type="ECO:0000256" key="7">
    <source>
        <dbReference type="SAM" id="MobiDB-lite"/>
    </source>
</evidence>
<dbReference type="GO" id="GO:0061908">
    <property type="term" value="C:phagophore"/>
    <property type="evidence" value="ECO:0007669"/>
    <property type="project" value="TreeGrafter"/>
</dbReference>
<dbReference type="InParanoid" id="A0A084QLY8"/>
<feature type="compositionally biased region" description="Polar residues" evidence="7">
    <location>
        <begin position="39"/>
        <end position="60"/>
    </location>
</feature>
<dbReference type="GO" id="GO:0044233">
    <property type="term" value="C:mitochondria-associated endoplasmic reticulum membrane contact site"/>
    <property type="evidence" value="ECO:0007669"/>
    <property type="project" value="TreeGrafter"/>
</dbReference>
<dbReference type="Pfam" id="PF20638">
    <property type="entry name" value="ATG5_UblA"/>
    <property type="match status" value="1"/>
</dbReference>
<dbReference type="STRING" id="1283841.A0A084QLY8"/>
<comment type="similarity">
    <text evidence="2 6">Belongs to the ATG5 family.</text>
</comment>
<comment type="function">
    <text evidence="6">Involved in cytoplasm to vacuole transport (Cvt) and autophagic vesicle formation.</text>
</comment>
<feature type="domain" description="Autophagy protein ATG5 alpha-helical bundle region" evidence="9">
    <location>
        <begin position="537"/>
        <end position="591"/>
    </location>
</feature>
<dbReference type="Gene3D" id="1.10.246.190">
    <property type="entry name" value="Autophagy protein Apg5, helix rich domain"/>
    <property type="match status" value="1"/>
</dbReference>
<evidence type="ECO:0000256" key="1">
    <source>
        <dbReference type="ARBA" id="ARBA00004623"/>
    </source>
</evidence>
<dbReference type="Proteomes" id="UP000028524">
    <property type="component" value="Unassembled WGS sequence"/>
</dbReference>
<feature type="compositionally biased region" description="Low complexity" evidence="7">
    <location>
        <begin position="279"/>
        <end position="298"/>
    </location>
</feature>
<accession>A0A084QLY8</accession>
<dbReference type="Gene3D" id="3.10.20.620">
    <property type="match status" value="1"/>
</dbReference>
<dbReference type="InterPro" id="IPR048318">
    <property type="entry name" value="ATG5_UblB"/>
</dbReference>
<feature type="compositionally biased region" description="Polar residues" evidence="7">
    <location>
        <begin position="248"/>
        <end position="257"/>
    </location>
</feature>
<feature type="compositionally biased region" description="Low complexity" evidence="7">
    <location>
        <begin position="307"/>
        <end position="351"/>
    </location>
</feature>
<comment type="subunit">
    <text evidence="6">Conjugated with ATG12.</text>
</comment>
<feature type="domain" description="Autophagy protein ATG5 UblA" evidence="10">
    <location>
        <begin position="453"/>
        <end position="530"/>
    </location>
</feature>
<evidence type="ECO:0000313" key="11">
    <source>
        <dbReference type="EMBL" id="KFA64973.1"/>
    </source>
</evidence>